<dbReference type="EMBL" id="JAWJWF010000048">
    <property type="protein sequence ID" value="KAK6620425.1"/>
    <property type="molecule type" value="Genomic_DNA"/>
</dbReference>
<dbReference type="SUPFAM" id="SSF54236">
    <property type="entry name" value="Ubiquitin-like"/>
    <property type="match status" value="1"/>
</dbReference>
<organism evidence="10 11">
    <name type="scientific">Polyplax serrata</name>
    <name type="common">Common mouse louse</name>
    <dbReference type="NCBI Taxonomy" id="468196"/>
    <lineage>
        <taxon>Eukaryota</taxon>
        <taxon>Metazoa</taxon>
        <taxon>Ecdysozoa</taxon>
        <taxon>Arthropoda</taxon>
        <taxon>Hexapoda</taxon>
        <taxon>Insecta</taxon>
        <taxon>Pterygota</taxon>
        <taxon>Neoptera</taxon>
        <taxon>Paraneoptera</taxon>
        <taxon>Psocodea</taxon>
        <taxon>Troctomorpha</taxon>
        <taxon>Phthiraptera</taxon>
        <taxon>Anoplura</taxon>
        <taxon>Polyplacidae</taxon>
        <taxon>Polyplax</taxon>
    </lineage>
</organism>
<gene>
    <name evidence="10" type="ORF">RUM44_006826</name>
</gene>
<dbReference type="PROSITE" id="PS50057">
    <property type="entry name" value="FERM_3"/>
    <property type="match status" value="1"/>
</dbReference>
<keyword evidence="11" id="KW-1185">Reference proteome</keyword>
<dbReference type="CDD" id="cd06706">
    <property type="entry name" value="PDZ_PTPN3-4-like"/>
    <property type="match status" value="1"/>
</dbReference>
<dbReference type="InterPro" id="IPR019747">
    <property type="entry name" value="FERM_CS"/>
</dbReference>
<dbReference type="InterPro" id="IPR036034">
    <property type="entry name" value="PDZ_sf"/>
</dbReference>
<reference evidence="10 11" key="1">
    <citation type="submission" date="2023-09" db="EMBL/GenBank/DDBJ databases">
        <title>Genomes of two closely related lineages of the louse Polyplax serrata with different host specificities.</title>
        <authorList>
            <person name="Martinu J."/>
            <person name="Tarabai H."/>
            <person name="Stefka J."/>
            <person name="Hypsa V."/>
        </authorList>
    </citation>
    <scope>NUCLEOTIDE SEQUENCE [LARGE SCALE GENOMIC DNA]</scope>
    <source>
        <strain evidence="10">98ZLc_SE</strain>
    </source>
</reference>
<dbReference type="Pfam" id="PF00373">
    <property type="entry name" value="FERM_M"/>
    <property type="match status" value="1"/>
</dbReference>
<dbReference type="InterPro" id="IPR014352">
    <property type="entry name" value="FERM/acyl-CoA-bd_prot_sf"/>
</dbReference>
<dbReference type="PROSITE" id="PS50106">
    <property type="entry name" value="PDZ"/>
    <property type="match status" value="1"/>
</dbReference>
<evidence type="ECO:0000259" key="6">
    <source>
        <dbReference type="PROSITE" id="PS50055"/>
    </source>
</evidence>
<dbReference type="SMART" id="SM00228">
    <property type="entry name" value="PDZ"/>
    <property type="match status" value="1"/>
</dbReference>
<evidence type="ECO:0000259" key="7">
    <source>
        <dbReference type="PROSITE" id="PS50056"/>
    </source>
</evidence>
<dbReference type="InterPro" id="IPR035963">
    <property type="entry name" value="FERM_2"/>
</dbReference>
<dbReference type="InterPro" id="IPR000299">
    <property type="entry name" value="FERM_domain"/>
</dbReference>
<dbReference type="InterPro" id="IPR001478">
    <property type="entry name" value="PDZ"/>
</dbReference>
<dbReference type="PROSITE" id="PS50056">
    <property type="entry name" value="TYR_PHOSPHATASE_2"/>
    <property type="match status" value="1"/>
</dbReference>
<dbReference type="Gene3D" id="3.10.20.90">
    <property type="entry name" value="Phosphatidylinositol 3-kinase Catalytic Subunit, Chain A, domain 1"/>
    <property type="match status" value="1"/>
</dbReference>
<dbReference type="InterPro" id="IPR029021">
    <property type="entry name" value="Prot-tyrosine_phosphatase-like"/>
</dbReference>
<evidence type="ECO:0000256" key="2">
    <source>
        <dbReference type="ARBA" id="ARBA00009649"/>
    </source>
</evidence>
<feature type="domain" description="PDZ" evidence="9">
    <location>
        <begin position="428"/>
        <end position="500"/>
    </location>
</feature>
<dbReference type="PROSITE" id="PS50055">
    <property type="entry name" value="TYR_PHOSPHATASE_PTP"/>
    <property type="match status" value="1"/>
</dbReference>
<dbReference type="CDD" id="cd17100">
    <property type="entry name" value="FERM_F1_PTPN3_like"/>
    <property type="match status" value="1"/>
</dbReference>
<evidence type="ECO:0008006" key="12">
    <source>
        <dbReference type="Google" id="ProtNLM"/>
    </source>
</evidence>
<evidence type="ECO:0000256" key="4">
    <source>
        <dbReference type="ARBA" id="ARBA00022801"/>
    </source>
</evidence>
<comment type="caution">
    <text evidence="10">The sequence shown here is derived from an EMBL/GenBank/DDBJ whole genome shotgun (WGS) entry which is preliminary data.</text>
</comment>
<dbReference type="CDD" id="cd14473">
    <property type="entry name" value="FERM_B-lobe"/>
    <property type="match status" value="1"/>
</dbReference>
<dbReference type="SMART" id="SM01195">
    <property type="entry name" value="FA"/>
    <property type="match status" value="1"/>
</dbReference>
<dbReference type="Pfam" id="PF09379">
    <property type="entry name" value="FERM_N"/>
    <property type="match status" value="1"/>
</dbReference>
<keyword evidence="4" id="KW-0378">Hydrolase</keyword>
<dbReference type="InterPro" id="IPR014847">
    <property type="entry name" value="FA"/>
</dbReference>
<dbReference type="PRINTS" id="PR00935">
    <property type="entry name" value="BAND41"/>
</dbReference>
<evidence type="ECO:0000256" key="3">
    <source>
        <dbReference type="ARBA" id="ARBA00022490"/>
    </source>
</evidence>
<dbReference type="Proteomes" id="UP001359485">
    <property type="component" value="Unassembled WGS sequence"/>
</dbReference>
<dbReference type="InterPro" id="IPR016130">
    <property type="entry name" value="Tyr_Pase_AS"/>
</dbReference>
<dbReference type="InterPro" id="IPR029071">
    <property type="entry name" value="Ubiquitin-like_domsf"/>
</dbReference>
<dbReference type="PRINTS" id="PR00700">
    <property type="entry name" value="PRTYPHPHTASE"/>
</dbReference>
<dbReference type="Pfam" id="PF08736">
    <property type="entry name" value="FA"/>
    <property type="match status" value="1"/>
</dbReference>
<feature type="domain" description="Tyrosine-protein phosphatase" evidence="6">
    <location>
        <begin position="560"/>
        <end position="820"/>
    </location>
</feature>
<accession>A0ABR1AJX6</accession>
<keyword evidence="5" id="KW-0206">Cytoskeleton</keyword>
<evidence type="ECO:0000256" key="5">
    <source>
        <dbReference type="ARBA" id="ARBA00023212"/>
    </source>
</evidence>
<feature type="domain" description="Tyrosine specific protein phosphatases" evidence="7">
    <location>
        <begin position="737"/>
        <end position="811"/>
    </location>
</feature>
<dbReference type="SUPFAM" id="SSF50156">
    <property type="entry name" value="PDZ domain-like"/>
    <property type="match status" value="1"/>
</dbReference>
<dbReference type="CDD" id="cd14541">
    <property type="entry name" value="PTPc-N3_4"/>
    <property type="match status" value="1"/>
</dbReference>
<comment type="similarity">
    <text evidence="2">Belongs to the protein-tyrosine phosphatase family. Non-receptor class subfamily.</text>
</comment>
<evidence type="ECO:0000313" key="10">
    <source>
        <dbReference type="EMBL" id="KAK6620425.1"/>
    </source>
</evidence>
<evidence type="ECO:0000259" key="9">
    <source>
        <dbReference type="PROSITE" id="PS50106"/>
    </source>
</evidence>
<dbReference type="SMART" id="SM00404">
    <property type="entry name" value="PTPc_motif"/>
    <property type="match status" value="1"/>
</dbReference>
<dbReference type="SMART" id="SM00295">
    <property type="entry name" value="B41"/>
    <property type="match status" value="1"/>
</dbReference>
<dbReference type="Gene3D" id="2.30.42.10">
    <property type="match status" value="1"/>
</dbReference>
<dbReference type="PANTHER" id="PTHR45706">
    <property type="entry name" value="TYROSINE-PROTEIN PHOSPHATASE"/>
    <property type="match status" value="1"/>
</dbReference>
<dbReference type="SUPFAM" id="SSF52799">
    <property type="entry name" value="(Phosphotyrosine protein) phosphatases II"/>
    <property type="match status" value="1"/>
</dbReference>
<keyword evidence="3" id="KW-0963">Cytoplasm</keyword>
<proteinExistence type="inferred from homology"/>
<dbReference type="Gene3D" id="1.20.80.10">
    <property type="match status" value="1"/>
</dbReference>
<dbReference type="InterPro" id="IPR018979">
    <property type="entry name" value="FERM_N"/>
</dbReference>
<evidence type="ECO:0000259" key="8">
    <source>
        <dbReference type="PROSITE" id="PS50057"/>
    </source>
</evidence>
<dbReference type="InterPro" id="IPR000242">
    <property type="entry name" value="PTP_cat"/>
</dbReference>
<dbReference type="Pfam" id="PF00102">
    <property type="entry name" value="Y_phosphatase"/>
    <property type="match status" value="1"/>
</dbReference>
<dbReference type="InterPro" id="IPR019748">
    <property type="entry name" value="FERM_central"/>
</dbReference>
<dbReference type="SUPFAM" id="SSF47031">
    <property type="entry name" value="Second domain of FERM"/>
    <property type="match status" value="1"/>
</dbReference>
<dbReference type="Gene3D" id="3.90.190.10">
    <property type="entry name" value="Protein tyrosine phosphatase superfamily"/>
    <property type="match status" value="1"/>
</dbReference>
<dbReference type="InterPro" id="IPR000387">
    <property type="entry name" value="Tyr_Pase_dom"/>
</dbReference>
<dbReference type="InterPro" id="IPR003595">
    <property type="entry name" value="Tyr_Pase_cat"/>
</dbReference>
<sequence length="835" mass="94477">MIESVSRRAFITSSGSYNVRASEQAKERRRKTIDSVVFFLDDSQHTFHIDKHAKGQDLLDAVFLHLELIEKDYFGLQFSDNATNTTYHSPDIMRWLDPKKSLKKQIGSGNLFFRVKFYVMDPSKLQEEYTRYHFYLQVRRDIMSGRLIVPPSAACLLASYMVQSELGDYNPVEHSVGYLSTMALIPGQTEELERKICELHKLHKGQTPADAEYNFLDHAKRLEMYGVDLHRARSPHSRSRRFPLNLRLGIGSRFSYSGKTEFQTVEEGKQRAKMERNFIRSPSRRVIRTSVQCVEDKIKPSGRTPRTHDNKVTSLGYREPKRAWDKSPTFDEGGFEDHPAFVGNGRGLYPEVDGTRSLSLDNTSIGKNLVYADEDSLPSEKEDNEIRVPSTRSVEQQCKSTIYSRQFGVDESLLPDSAEGIEEGGMVLIKIVPDEQGRFGFNVKGGADLELPVLVSRVAPNTPADRCYPKLSEGDQVVFINGIDISSMTHDEVVNLIRNARDNEPGELVLSVKPNVLYDTNQVEEPAYQYVPEVQTISNGADALSQSMLLLEDGLASGAILIQFDQLYRKKPGLSTNEAKKSENQSKNRYRDISPYDETRVILLDGEGGDYINASYVNMEIPGSGIVNRYIATQGPLSSTVGHFWQMVLEAGTGLVVMLTPLAERGRPKCHQYWPNVDDVLQINDLEISCVKEETDNSESFVFREFLLKDLKRNEERDISHMQYLAWPDHGVPDSPTEFLTFTQRVRAARAGMAEPTLVHCSAGIGRTGVLILMETALCLMEANEPVYPLDIVRTMRDQRAMMIQTSSQYKFVCESVLRAYADGMFVSPNEDEHR</sequence>
<comment type="subcellular location">
    <subcellularLocation>
        <location evidence="1">Cytoplasm</location>
        <location evidence="1">Cytoskeleton</location>
    </subcellularLocation>
</comment>
<dbReference type="PROSITE" id="PS00661">
    <property type="entry name" value="FERM_2"/>
    <property type="match status" value="1"/>
</dbReference>
<dbReference type="Pfam" id="PF00595">
    <property type="entry name" value="PDZ"/>
    <property type="match status" value="1"/>
</dbReference>
<dbReference type="InterPro" id="IPR019749">
    <property type="entry name" value="Band_41_domain"/>
</dbReference>
<name>A0ABR1AJX6_POLSC</name>
<dbReference type="SMART" id="SM00194">
    <property type="entry name" value="PTPc"/>
    <property type="match status" value="1"/>
</dbReference>
<feature type="domain" description="FERM" evidence="8">
    <location>
        <begin position="33"/>
        <end position="412"/>
    </location>
</feature>
<evidence type="ECO:0000313" key="11">
    <source>
        <dbReference type="Proteomes" id="UP001359485"/>
    </source>
</evidence>
<dbReference type="PROSITE" id="PS00383">
    <property type="entry name" value="TYR_PHOSPHATASE_1"/>
    <property type="match status" value="1"/>
</dbReference>
<evidence type="ECO:0000256" key="1">
    <source>
        <dbReference type="ARBA" id="ARBA00004245"/>
    </source>
</evidence>
<dbReference type="PROSITE" id="PS00660">
    <property type="entry name" value="FERM_1"/>
    <property type="match status" value="1"/>
</dbReference>
<protein>
    <recommendedName>
        <fullName evidence="12">Tyrosine-protein phosphatase non-receptor type 4</fullName>
    </recommendedName>
</protein>
<dbReference type="PANTHER" id="PTHR45706:SF4">
    <property type="entry name" value="TYROSINE-PROTEIN PHOSPHATASE"/>
    <property type="match status" value="1"/>
</dbReference>